<organism evidence="1 2">
    <name type="scientific">Mesobacillus foraminis</name>
    <dbReference type="NCBI Taxonomy" id="279826"/>
    <lineage>
        <taxon>Bacteria</taxon>
        <taxon>Bacillati</taxon>
        <taxon>Bacillota</taxon>
        <taxon>Bacilli</taxon>
        <taxon>Bacillales</taxon>
        <taxon>Bacillaceae</taxon>
        <taxon>Mesobacillus</taxon>
    </lineage>
</organism>
<keyword evidence="2" id="KW-1185">Reference proteome</keyword>
<proteinExistence type="predicted"/>
<dbReference type="AlphaFoldDB" id="A0A4R2B0T2"/>
<dbReference type="EMBL" id="SLVV01000016">
    <property type="protein sequence ID" value="TCN19753.1"/>
    <property type="molecule type" value="Genomic_DNA"/>
</dbReference>
<name>A0A4R2B0T2_9BACI</name>
<comment type="caution">
    <text evidence="1">The sequence shown here is derived from an EMBL/GenBank/DDBJ whole genome shotgun (WGS) entry which is preliminary data.</text>
</comment>
<gene>
    <name evidence="1" type="ORF">EV146_11658</name>
</gene>
<protein>
    <submittedName>
        <fullName evidence="1">Uncharacterized protein</fullName>
    </submittedName>
</protein>
<sequence length="41" mass="4798">MEKPSYTYEPKDFKNFDEAADSILKVMSRLLDINTLFIAKN</sequence>
<dbReference type="Proteomes" id="UP000295689">
    <property type="component" value="Unassembled WGS sequence"/>
</dbReference>
<reference evidence="1 2" key="1">
    <citation type="journal article" date="2015" name="Stand. Genomic Sci.">
        <title>Genomic Encyclopedia of Bacterial and Archaeal Type Strains, Phase III: the genomes of soil and plant-associated and newly described type strains.</title>
        <authorList>
            <person name="Whitman W.B."/>
            <person name="Woyke T."/>
            <person name="Klenk H.P."/>
            <person name="Zhou Y."/>
            <person name="Lilburn T.G."/>
            <person name="Beck B.J."/>
            <person name="De Vos P."/>
            <person name="Vandamme P."/>
            <person name="Eisen J.A."/>
            <person name="Garrity G."/>
            <person name="Hugenholtz P."/>
            <person name="Kyrpides N.C."/>
        </authorList>
    </citation>
    <scope>NUCLEOTIDE SEQUENCE [LARGE SCALE GENOMIC DNA]</scope>
    <source>
        <strain evidence="1 2">CV53</strain>
    </source>
</reference>
<evidence type="ECO:0000313" key="2">
    <source>
        <dbReference type="Proteomes" id="UP000295689"/>
    </source>
</evidence>
<accession>A0A4R2B0T2</accession>
<dbReference type="RefSeq" id="WP_258236055.1">
    <property type="nucleotide sequence ID" value="NZ_JABUHM010000017.1"/>
</dbReference>
<evidence type="ECO:0000313" key="1">
    <source>
        <dbReference type="EMBL" id="TCN19753.1"/>
    </source>
</evidence>